<dbReference type="STRING" id="929556.Solca_3322"/>
<sequence length="264" mass="29014">MKGKIKFNLNFFASLFAAPVILGALFKILHWEGAREMLMIGMGCEAIIFIAMAFQPQYDEPDWSRVYPELLPENEPVEVSSYSSRGAVGAGSSNALDKMLAEANITPDMVNNLGNGLRTFGDKVSAISNIANVSIDTTALSDSLKRGTDSVNQLVVSYQKASQSLVEMAGTNVDTKAYNEQINLMVKNLAALNAVYEMELQESNNHLKSMGKYYANINETMQGFNETLNYSKVYKEEIGKLAKNLTSLNSVYGNMLSAMNVQRA</sequence>
<dbReference type="NCBIfam" id="TIGR03513">
    <property type="entry name" value="GldL_gliding"/>
    <property type="match status" value="1"/>
</dbReference>
<dbReference type="HOGENOM" id="CLU_082721_0_0_10"/>
<feature type="domain" description="Gliding motility protein GldL-like N-terminal" evidence="2">
    <location>
        <begin position="13"/>
        <end position="71"/>
    </location>
</feature>
<dbReference type="SUPFAM" id="SSF58104">
    <property type="entry name" value="Methyl-accepting chemotaxis protein (MCP) signaling domain"/>
    <property type="match status" value="1"/>
</dbReference>
<dbReference type="EMBL" id="CP003349">
    <property type="protein sequence ID" value="AFD08329.1"/>
    <property type="molecule type" value="Genomic_DNA"/>
</dbReference>
<keyword evidence="1" id="KW-0472">Membrane</keyword>
<keyword evidence="1" id="KW-1133">Transmembrane helix</keyword>
<accession>H8KX00</accession>
<proteinExistence type="predicted"/>
<feature type="transmembrane region" description="Helical" evidence="1">
    <location>
        <begin position="7"/>
        <end position="31"/>
    </location>
</feature>
<dbReference type="AlphaFoldDB" id="H8KX00"/>
<reference evidence="3" key="1">
    <citation type="submission" date="2012-02" db="EMBL/GenBank/DDBJ databases">
        <title>The complete genome of Solitalea canadensis DSM 3403.</title>
        <authorList>
            <consortium name="US DOE Joint Genome Institute (JGI-PGF)"/>
            <person name="Lucas S."/>
            <person name="Copeland A."/>
            <person name="Lapidus A."/>
            <person name="Glavina del Rio T."/>
            <person name="Dalin E."/>
            <person name="Tice H."/>
            <person name="Bruce D."/>
            <person name="Goodwin L."/>
            <person name="Pitluck S."/>
            <person name="Peters L."/>
            <person name="Ovchinnikova G."/>
            <person name="Lu M."/>
            <person name="Kyrpides N."/>
            <person name="Mavromatis K."/>
            <person name="Ivanova N."/>
            <person name="Brettin T."/>
            <person name="Detter J.C."/>
            <person name="Han C."/>
            <person name="Larimer F."/>
            <person name="Land M."/>
            <person name="Hauser L."/>
            <person name="Markowitz V."/>
            <person name="Cheng J.-F."/>
            <person name="Hugenholtz P."/>
            <person name="Woyke T."/>
            <person name="Wu D."/>
            <person name="Spring S."/>
            <person name="Schroeder M."/>
            <person name="Kopitz M."/>
            <person name="Brambilla E."/>
            <person name="Klenk H.-P."/>
            <person name="Eisen J.A."/>
        </authorList>
    </citation>
    <scope>NUCLEOTIDE SEQUENCE</scope>
    <source>
        <strain evidence="3">DSM 3403</strain>
    </source>
</reference>
<name>H8KX00_SOLCM</name>
<dbReference type="Proteomes" id="UP000007590">
    <property type="component" value="Chromosome"/>
</dbReference>
<keyword evidence="1" id="KW-0812">Transmembrane</keyword>
<dbReference type="Pfam" id="PF22827">
    <property type="entry name" value="GldL_N"/>
    <property type="match status" value="1"/>
</dbReference>
<evidence type="ECO:0000259" key="2">
    <source>
        <dbReference type="Pfam" id="PF22827"/>
    </source>
</evidence>
<dbReference type="InterPro" id="IPR055087">
    <property type="entry name" value="GldL-like_N"/>
</dbReference>
<dbReference type="KEGG" id="scn:Solca_3322"/>
<keyword evidence="4" id="KW-1185">Reference proteome</keyword>
<dbReference type="eggNOG" id="ENOG502Z8HM">
    <property type="taxonomic scope" value="Bacteria"/>
</dbReference>
<evidence type="ECO:0000313" key="3">
    <source>
        <dbReference type="EMBL" id="AFD08329.1"/>
    </source>
</evidence>
<organism evidence="3 4">
    <name type="scientific">Solitalea canadensis (strain ATCC 29591 / DSM 3403 / JCM 21819 / LMG 8368 / NBRC 15130 / NCIMB 12057 / USAM 9D)</name>
    <name type="common">Flexibacter canadensis</name>
    <dbReference type="NCBI Taxonomy" id="929556"/>
    <lineage>
        <taxon>Bacteria</taxon>
        <taxon>Pseudomonadati</taxon>
        <taxon>Bacteroidota</taxon>
        <taxon>Sphingobacteriia</taxon>
        <taxon>Sphingobacteriales</taxon>
        <taxon>Sphingobacteriaceae</taxon>
        <taxon>Solitalea</taxon>
    </lineage>
</organism>
<gene>
    <name evidence="3" type="ordered locus">Solca_3322</name>
</gene>
<dbReference type="OrthoDB" id="1466660at2"/>
<protein>
    <submittedName>
        <fullName evidence="3">Gliding motility-associated protein GldL</fullName>
    </submittedName>
</protein>
<evidence type="ECO:0000256" key="1">
    <source>
        <dbReference type="SAM" id="Phobius"/>
    </source>
</evidence>
<dbReference type="RefSeq" id="WP_014681552.1">
    <property type="nucleotide sequence ID" value="NC_017770.1"/>
</dbReference>
<evidence type="ECO:0000313" key="4">
    <source>
        <dbReference type="Proteomes" id="UP000007590"/>
    </source>
</evidence>
<dbReference type="InterPro" id="IPR019852">
    <property type="entry name" value="Motility-assoc_prot_GldL"/>
</dbReference>